<evidence type="ECO:0000256" key="1">
    <source>
        <dbReference type="SAM" id="Phobius"/>
    </source>
</evidence>
<organism evidence="2 3">
    <name type="scientific">Tabrizicola piscis</name>
    <dbReference type="NCBI Taxonomy" id="2494374"/>
    <lineage>
        <taxon>Bacteria</taxon>
        <taxon>Pseudomonadati</taxon>
        <taxon>Pseudomonadota</taxon>
        <taxon>Alphaproteobacteria</taxon>
        <taxon>Rhodobacterales</taxon>
        <taxon>Paracoccaceae</taxon>
        <taxon>Tabrizicola</taxon>
    </lineage>
</organism>
<keyword evidence="1" id="KW-1133">Transmembrane helix</keyword>
<accession>A0A3S8U262</accession>
<reference evidence="2 3" key="1">
    <citation type="submission" date="2018-12" db="EMBL/GenBank/DDBJ databases">
        <title>Complete genome sequencing of Tabrizicola sp. K13M18.</title>
        <authorList>
            <person name="Bae J.-W."/>
        </authorList>
    </citation>
    <scope>NUCLEOTIDE SEQUENCE [LARGE SCALE GENOMIC DNA]</scope>
    <source>
        <strain evidence="2 3">K13M18</strain>
    </source>
</reference>
<proteinExistence type="predicted"/>
<feature type="transmembrane region" description="Helical" evidence="1">
    <location>
        <begin position="56"/>
        <end position="78"/>
    </location>
</feature>
<dbReference type="EMBL" id="CP034328">
    <property type="protein sequence ID" value="AZL57655.1"/>
    <property type="molecule type" value="Genomic_DNA"/>
</dbReference>
<evidence type="ECO:0000313" key="2">
    <source>
        <dbReference type="EMBL" id="AZL57655.1"/>
    </source>
</evidence>
<keyword evidence="1" id="KW-0812">Transmembrane</keyword>
<protein>
    <submittedName>
        <fullName evidence="2">Uncharacterized protein</fullName>
    </submittedName>
</protein>
<dbReference type="RefSeq" id="WP_125323843.1">
    <property type="nucleotide sequence ID" value="NZ_CP034328.1"/>
</dbReference>
<feature type="transmembrane region" description="Helical" evidence="1">
    <location>
        <begin position="23"/>
        <end position="44"/>
    </location>
</feature>
<evidence type="ECO:0000313" key="3">
    <source>
        <dbReference type="Proteomes" id="UP000282002"/>
    </source>
</evidence>
<dbReference type="AlphaFoldDB" id="A0A3S8U262"/>
<sequence length="100" mass="11365">MKFHQLFRNQSEPNGRSSIVEGFAYRLEVIGLGIVALIASSFLYRLLSWFGVPDRAGFSVALVFGVTTFWLISMFWMWAAMEGENRRKAARDRDVKGSAK</sequence>
<keyword evidence="3" id="KW-1185">Reference proteome</keyword>
<keyword evidence="1" id="KW-0472">Membrane</keyword>
<name>A0A3S8U262_9RHOB</name>
<dbReference type="Proteomes" id="UP000282002">
    <property type="component" value="Chromosome"/>
</dbReference>
<dbReference type="KEGG" id="taw:EI545_01625"/>
<gene>
    <name evidence="2" type="ORF">EI545_01625</name>
</gene>